<dbReference type="Gene3D" id="1.20.1280.50">
    <property type="match status" value="1"/>
</dbReference>
<dbReference type="GeneID" id="66076043"/>
<evidence type="ECO:0000313" key="3">
    <source>
        <dbReference type="Proteomes" id="UP001049176"/>
    </source>
</evidence>
<protein>
    <recommendedName>
        <fullName evidence="4">F-box domain-containing protein</fullName>
    </recommendedName>
</protein>
<dbReference type="OrthoDB" id="3365698at2759"/>
<feature type="coiled-coil region" evidence="1">
    <location>
        <begin position="4"/>
        <end position="31"/>
    </location>
</feature>
<gene>
    <name evidence="2" type="ORF">E1B28_006967</name>
</gene>
<dbReference type="AlphaFoldDB" id="A0A9P7S0Y3"/>
<name>A0A9P7S0Y3_9AGAR</name>
<keyword evidence="3" id="KW-1185">Reference proteome</keyword>
<accession>A0A9P7S0Y3</accession>
<evidence type="ECO:0000313" key="2">
    <source>
        <dbReference type="EMBL" id="KAG7093285.1"/>
    </source>
</evidence>
<reference evidence="2" key="1">
    <citation type="journal article" date="2021" name="Genome Biol. Evol.">
        <title>The assembled and annotated genome of the fairy-ring fungus Marasmius oreades.</title>
        <authorList>
            <person name="Hiltunen M."/>
            <person name="Ament-Velasquez S.L."/>
            <person name="Johannesson H."/>
        </authorList>
    </citation>
    <scope>NUCLEOTIDE SEQUENCE</scope>
    <source>
        <strain evidence="2">03SP1</strain>
    </source>
</reference>
<organism evidence="2 3">
    <name type="scientific">Marasmius oreades</name>
    <name type="common">fairy-ring Marasmius</name>
    <dbReference type="NCBI Taxonomy" id="181124"/>
    <lineage>
        <taxon>Eukaryota</taxon>
        <taxon>Fungi</taxon>
        <taxon>Dikarya</taxon>
        <taxon>Basidiomycota</taxon>
        <taxon>Agaricomycotina</taxon>
        <taxon>Agaricomycetes</taxon>
        <taxon>Agaricomycetidae</taxon>
        <taxon>Agaricales</taxon>
        <taxon>Marasmiineae</taxon>
        <taxon>Marasmiaceae</taxon>
        <taxon>Marasmius</taxon>
    </lineage>
</organism>
<dbReference type="EMBL" id="CM032184">
    <property type="protein sequence ID" value="KAG7093285.1"/>
    <property type="molecule type" value="Genomic_DNA"/>
</dbReference>
<keyword evidence="1" id="KW-0175">Coiled coil</keyword>
<sequence>MVEMLELKDVLENGKRELKHYEEDTAVLRQTLGTAARCKECCGEHDQAMLGYFSKQRRVPVEIWEMIFSMVRLSFCEYSFNDDYCEDSPLLGPPTTIISQVCSHWRTIATALPKLWSSINVDLSTGVFPATSKSWRVGST</sequence>
<proteinExistence type="predicted"/>
<evidence type="ECO:0008006" key="4">
    <source>
        <dbReference type="Google" id="ProtNLM"/>
    </source>
</evidence>
<comment type="caution">
    <text evidence="2">The sequence shown here is derived from an EMBL/GenBank/DDBJ whole genome shotgun (WGS) entry which is preliminary data.</text>
</comment>
<evidence type="ECO:0000256" key="1">
    <source>
        <dbReference type="SAM" id="Coils"/>
    </source>
</evidence>
<dbReference type="Proteomes" id="UP001049176">
    <property type="component" value="Chromosome 4"/>
</dbReference>
<dbReference type="KEGG" id="more:E1B28_006967"/>
<dbReference type="RefSeq" id="XP_043009755.1">
    <property type="nucleotide sequence ID" value="XM_043151675.1"/>
</dbReference>